<dbReference type="SUPFAM" id="SSF51735">
    <property type="entry name" value="NAD(P)-binding Rossmann-fold domains"/>
    <property type="match status" value="1"/>
</dbReference>
<dbReference type="STRING" id="1387277.SAMN06295998_110106"/>
<dbReference type="Gene3D" id="3.40.50.720">
    <property type="entry name" value="NAD(P)-binding Rossmann-like Domain"/>
    <property type="match status" value="1"/>
</dbReference>
<keyword evidence="2" id="KW-0119">Carbohydrate metabolism</keyword>
<dbReference type="RefSeq" id="WP_084353479.1">
    <property type="nucleotide sequence ID" value="NZ_FWYD01000010.1"/>
</dbReference>
<dbReference type="OrthoDB" id="8770295at2"/>
<name>A0A1W2D3U2_9RHOB</name>
<dbReference type="AlphaFoldDB" id="A0A1W2D3U2"/>
<dbReference type="Proteomes" id="UP000192330">
    <property type="component" value="Unassembled WGS sequence"/>
</dbReference>
<keyword evidence="5" id="KW-1185">Reference proteome</keyword>
<proteinExistence type="predicted"/>
<dbReference type="Pfam" id="PF01370">
    <property type="entry name" value="Epimerase"/>
    <property type="match status" value="1"/>
</dbReference>
<reference evidence="4 5" key="1">
    <citation type="submission" date="2017-04" db="EMBL/GenBank/DDBJ databases">
        <authorList>
            <person name="Afonso C.L."/>
            <person name="Miller P.J."/>
            <person name="Scott M.A."/>
            <person name="Spackman E."/>
            <person name="Goraichik I."/>
            <person name="Dimitrov K.M."/>
            <person name="Suarez D.L."/>
            <person name="Swayne D.E."/>
        </authorList>
    </citation>
    <scope>NUCLEOTIDE SEQUENCE [LARGE SCALE GENOMIC DNA]</scope>
    <source>
        <strain evidence="4 5">CGMCC 1.12644</strain>
    </source>
</reference>
<evidence type="ECO:0000256" key="1">
    <source>
        <dbReference type="ARBA" id="ARBA00022857"/>
    </source>
</evidence>
<dbReference type="InterPro" id="IPR036291">
    <property type="entry name" value="NAD(P)-bd_dom_sf"/>
</dbReference>
<evidence type="ECO:0000259" key="3">
    <source>
        <dbReference type="Pfam" id="PF01370"/>
    </source>
</evidence>
<evidence type="ECO:0000256" key="2">
    <source>
        <dbReference type="ARBA" id="ARBA00023277"/>
    </source>
</evidence>
<feature type="domain" description="NAD-dependent epimerase/dehydratase" evidence="3">
    <location>
        <begin position="5"/>
        <end position="163"/>
    </location>
</feature>
<dbReference type="EMBL" id="FWYD01000010">
    <property type="protein sequence ID" value="SMC92091.1"/>
    <property type="molecule type" value="Genomic_DNA"/>
</dbReference>
<dbReference type="InterPro" id="IPR001509">
    <property type="entry name" value="Epimerase_deHydtase"/>
</dbReference>
<organism evidence="4 5">
    <name type="scientific">Primorskyibacter flagellatus</name>
    <dbReference type="NCBI Taxonomy" id="1387277"/>
    <lineage>
        <taxon>Bacteria</taxon>
        <taxon>Pseudomonadati</taxon>
        <taxon>Pseudomonadota</taxon>
        <taxon>Alphaproteobacteria</taxon>
        <taxon>Rhodobacterales</taxon>
        <taxon>Roseobacteraceae</taxon>
        <taxon>Primorskyibacter</taxon>
    </lineage>
</organism>
<accession>A0A1W2D3U2</accession>
<protein>
    <submittedName>
        <fullName evidence="4">Uronate dehydrogenase</fullName>
    </submittedName>
</protein>
<sequence length="264" mass="28801">MKRLLITGAAGGLGSVLRSKLAYLADTLRLSDIADLGKAGPNEELMPCNLSDKAAVEALVKGCDGIVHLGGRSIEDSWNVISSANIDGVFNLYEAARKQGCNRIVFASSNHAIGYYPQNERLDSDVYPRPDSLYGVSKVFGEALANMYHDKFGIETAIVRIGSCLPEPSDHRQLSTWLSQDDFVRLIERAFATSKLGCPVIYGASDNDAGWWDNSKVGYLGWKPQDNSEDYRPTVDANNARPAPDTPEVRFQGGIFTAEGIHED</sequence>
<gene>
    <name evidence="4" type="ORF">SAMN06295998_110106</name>
</gene>
<dbReference type="PANTHER" id="PTHR43103">
    <property type="entry name" value="NUCLEOSIDE-DIPHOSPHATE-SUGAR EPIMERASE"/>
    <property type="match status" value="1"/>
</dbReference>
<evidence type="ECO:0000313" key="4">
    <source>
        <dbReference type="EMBL" id="SMC92091.1"/>
    </source>
</evidence>
<dbReference type="PANTHER" id="PTHR43103:SF3">
    <property type="entry name" value="ADP-L-GLYCERO-D-MANNO-HEPTOSE-6-EPIMERASE"/>
    <property type="match status" value="1"/>
</dbReference>
<evidence type="ECO:0000313" key="5">
    <source>
        <dbReference type="Proteomes" id="UP000192330"/>
    </source>
</evidence>
<keyword evidence="1" id="KW-0521">NADP</keyword>